<evidence type="ECO:0000256" key="4">
    <source>
        <dbReference type="ARBA" id="ARBA00022801"/>
    </source>
</evidence>
<dbReference type="GO" id="GO:0106300">
    <property type="term" value="P:protein-DNA covalent cross-linking repair"/>
    <property type="evidence" value="ECO:0007669"/>
    <property type="project" value="InterPro"/>
</dbReference>
<dbReference type="OrthoDB" id="9782620at2"/>
<comment type="similarity">
    <text evidence="1 8">Belongs to the SOS response-associated peptidase family.</text>
</comment>
<dbReference type="GO" id="GO:0003697">
    <property type="term" value="F:single-stranded DNA binding"/>
    <property type="evidence" value="ECO:0007669"/>
    <property type="project" value="InterPro"/>
</dbReference>
<evidence type="ECO:0000256" key="6">
    <source>
        <dbReference type="ARBA" id="ARBA00023125"/>
    </source>
</evidence>
<evidence type="ECO:0000256" key="3">
    <source>
        <dbReference type="ARBA" id="ARBA00022763"/>
    </source>
</evidence>
<dbReference type="PANTHER" id="PTHR13604">
    <property type="entry name" value="DC12-RELATED"/>
    <property type="match status" value="1"/>
</dbReference>
<dbReference type="EMBL" id="SDMK01000001">
    <property type="protein sequence ID" value="RXS96825.1"/>
    <property type="molecule type" value="Genomic_DNA"/>
</dbReference>
<proteinExistence type="inferred from homology"/>
<dbReference type="RefSeq" id="WP_129206608.1">
    <property type="nucleotide sequence ID" value="NZ_BMGU01000001.1"/>
</dbReference>
<evidence type="ECO:0000313" key="10">
    <source>
        <dbReference type="Proteomes" id="UP000290253"/>
    </source>
</evidence>
<name>A0A4Q1SHI3_9BACT</name>
<keyword evidence="3" id="KW-0227">DNA damage</keyword>
<dbReference type="Pfam" id="PF02586">
    <property type="entry name" value="SRAP"/>
    <property type="match status" value="1"/>
</dbReference>
<keyword evidence="2 8" id="KW-0645">Protease</keyword>
<dbReference type="GO" id="GO:0006508">
    <property type="term" value="P:proteolysis"/>
    <property type="evidence" value="ECO:0007669"/>
    <property type="project" value="UniProtKB-KW"/>
</dbReference>
<dbReference type="GO" id="GO:0008233">
    <property type="term" value="F:peptidase activity"/>
    <property type="evidence" value="ECO:0007669"/>
    <property type="project" value="UniProtKB-KW"/>
</dbReference>
<protein>
    <recommendedName>
        <fullName evidence="8">Abasic site processing protein</fullName>
        <ecNumber evidence="8">3.4.-.-</ecNumber>
    </recommendedName>
</protein>
<keyword evidence="7" id="KW-0456">Lyase</keyword>
<dbReference type="AlphaFoldDB" id="A0A4Q1SHI3"/>
<dbReference type="InterPro" id="IPR003738">
    <property type="entry name" value="SRAP"/>
</dbReference>
<keyword evidence="5" id="KW-0190">Covalent protein-DNA linkage</keyword>
<keyword evidence="10" id="KW-1185">Reference proteome</keyword>
<evidence type="ECO:0000256" key="2">
    <source>
        <dbReference type="ARBA" id="ARBA00022670"/>
    </source>
</evidence>
<dbReference type="SUPFAM" id="SSF143081">
    <property type="entry name" value="BB1717-like"/>
    <property type="match status" value="1"/>
</dbReference>
<reference evidence="9 10" key="1">
    <citation type="journal article" date="2016" name="Int. J. Syst. Evol. Microbiol.">
        <title>Acidipila dinghuensis sp. nov., an acidobacterium isolated from forest soil.</title>
        <authorList>
            <person name="Jiang Y.W."/>
            <person name="Wang J."/>
            <person name="Chen M.H."/>
            <person name="Lv Y.Y."/>
            <person name="Qiu L.H."/>
        </authorList>
    </citation>
    <scope>NUCLEOTIDE SEQUENCE [LARGE SCALE GENOMIC DNA]</scope>
    <source>
        <strain evidence="9 10">DHOF10</strain>
    </source>
</reference>
<evidence type="ECO:0000256" key="1">
    <source>
        <dbReference type="ARBA" id="ARBA00008136"/>
    </source>
</evidence>
<organism evidence="9 10">
    <name type="scientific">Silvibacterium dinghuense</name>
    <dbReference type="NCBI Taxonomy" id="1560006"/>
    <lineage>
        <taxon>Bacteria</taxon>
        <taxon>Pseudomonadati</taxon>
        <taxon>Acidobacteriota</taxon>
        <taxon>Terriglobia</taxon>
        <taxon>Terriglobales</taxon>
        <taxon>Acidobacteriaceae</taxon>
        <taxon>Silvibacterium</taxon>
    </lineage>
</organism>
<dbReference type="Gene3D" id="3.90.1680.10">
    <property type="entry name" value="SOS response associated peptidase-like"/>
    <property type="match status" value="1"/>
</dbReference>
<evidence type="ECO:0000256" key="8">
    <source>
        <dbReference type="RuleBase" id="RU364100"/>
    </source>
</evidence>
<dbReference type="Proteomes" id="UP000290253">
    <property type="component" value="Unassembled WGS sequence"/>
</dbReference>
<dbReference type="PANTHER" id="PTHR13604:SF0">
    <property type="entry name" value="ABASIC SITE PROCESSING PROTEIN HMCES"/>
    <property type="match status" value="1"/>
</dbReference>
<evidence type="ECO:0000256" key="7">
    <source>
        <dbReference type="ARBA" id="ARBA00023239"/>
    </source>
</evidence>
<evidence type="ECO:0000256" key="5">
    <source>
        <dbReference type="ARBA" id="ARBA00023124"/>
    </source>
</evidence>
<keyword evidence="4 8" id="KW-0378">Hydrolase</keyword>
<comment type="caution">
    <text evidence="9">The sequence shown here is derived from an EMBL/GenBank/DDBJ whole genome shotgun (WGS) entry which is preliminary data.</text>
</comment>
<accession>A0A4Q1SHI3</accession>
<gene>
    <name evidence="9" type="ORF">ESZ00_02430</name>
</gene>
<dbReference type="InterPro" id="IPR036590">
    <property type="entry name" value="SRAP-like"/>
</dbReference>
<dbReference type="GO" id="GO:0016829">
    <property type="term" value="F:lyase activity"/>
    <property type="evidence" value="ECO:0007669"/>
    <property type="project" value="UniProtKB-KW"/>
</dbReference>
<dbReference type="EC" id="3.4.-.-" evidence="8"/>
<keyword evidence="6" id="KW-0238">DNA-binding</keyword>
<evidence type="ECO:0000313" key="9">
    <source>
        <dbReference type="EMBL" id="RXS96825.1"/>
    </source>
</evidence>
<sequence>MCGRYKRKSDKQRIAEMFAVDAGIEESEFEAGEDLRPQSMQPVVFTDERGARRMEVMRWGLAMPDRLLINARAEGIAGSRFWGESFAYGRAIVPGDAVFEWQSVAGGEGDPAPRGRKRPKYEITLKGQEPFGMAAVWRLWKNPKTAQMERSFAILTGEPNETVARIHDRMTTFLEPRDYDEYLATSQRSPVHLLRILPAERMQMRLVEEMPVAVLENQMNLF</sequence>